<organism evidence="1 2">
    <name type="scientific">Paenibacillus lentus</name>
    <dbReference type="NCBI Taxonomy" id="1338368"/>
    <lineage>
        <taxon>Bacteria</taxon>
        <taxon>Bacillati</taxon>
        <taxon>Bacillota</taxon>
        <taxon>Bacilli</taxon>
        <taxon>Bacillales</taxon>
        <taxon>Paenibacillaceae</taxon>
        <taxon>Paenibacillus</taxon>
    </lineage>
</organism>
<gene>
    <name evidence="1" type="ORF">EIM92_04780</name>
</gene>
<evidence type="ECO:0000313" key="1">
    <source>
        <dbReference type="EMBL" id="AZK45597.1"/>
    </source>
</evidence>
<dbReference type="KEGG" id="plen:EIM92_04780"/>
<dbReference type="Proteomes" id="UP000273145">
    <property type="component" value="Chromosome"/>
</dbReference>
<evidence type="ECO:0000313" key="2">
    <source>
        <dbReference type="Proteomes" id="UP000273145"/>
    </source>
</evidence>
<sequence>MDKRTGKKTINQRAPIADVGLPSYTLDEVVDFWLRVKRGKNLKERRIEQINKTRKSIYGED</sequence>
<name>A0A3Q8S3Y3_9BACL</name>
<reference evidence="1 2" key="1">
    <citation type="submission" date="2018-11" db="EMBL/GenBank/DDBJ databases">
        <title>Genome sequencing of Paenibacillus lentus DSM25539(T).</title>
        <authorList>
            <person name="Kook J.-K."/>
            <person name="Park S.-N."/>
            <person name="Lim Y.K."/>
        </authorList>
    </citation>
    <scope>NUCLEOTIDE SEQUENCE [LARGE SCALE GENOMIC DNA]</scope>
    <source>
        <strain evidence="1 2">DSM 25539</strain>
    </source>
</reference>
<dbReference type="RefSeq" id="WP_125081704.1">
    <property type="nucleotide sequence ID" value="NZ_CP034248.1"/>
</dbReference>
<keyword evidence="2" id="KW-1185">Reference proteome</keyword>
<proteinExistence type="predicted"/>
<dbReference type="OrthoDB" id="107900at2"/>
<protein>
    <submittedName>
        <fullName evidence="1">Uncharacterized protein</fullName>
    </submittedName>
</protein>
<accession>A0A3Q8S3Y3</accession>
<dbReference type="EMBL" id="CP034248">
    <property type="protein sequence ID" value="AZK45597.1"/>
    <property type="molecule type" value="Genomic_DNA"/>
</dbReference>
<dbReference type="AlphaFoldDB" id="A0A3Q8S3Y3"/>